<feature type="non-terminal residue" evidence="2">
    <location>
        <position position="1"/>
    </location>
</feature>
<dbReference type="EMBL" id="CAJVPV010020995">
    <property type="protein sequence ID" value="CAG8716539.1"/>
    <property type="molecule type" value="Genomic_DNA"/>
</dbReference>
<feature type="transmembrane region" description="Helical" evidence="1">
    <location>
        <begin position="59"/>
        <end position="78"/>
    </location>
</feature>
<dbReference type="InterPro" id="IPR036910">
    <property type="entry name" value="HMG_box_dom_sf"/>
</dbReference>
<dbReference type="AlphaFoldDB" id="A0A9N9I111"/>
<dbReference type="OrthoDB" id="667577at2759"/>
<dbReference type="CDD" id="cd00084">
    <property type="entry name" value="HMG-box_SF"/>
    <property type="match status" value="1"/>
</dbReference>
<feature type="non-terminal residue" evidence="2">
    <location>
        <position position="113"/>
    </location>
</feature>
<evidence type="ECO:0000256" key="1">
    <source>
        <dbReference type="SAM" id="Phobius"/>
    </source>
</evidence>
<gene>
    <name evidence="2" type="ORF">AMORRO_LOCUS13043</name>
</gene>
<evidence type="ECO:0000313" key="3">
    <source>
        <dbReference type="Proteomes" id="UP000789342"/>
    </source>
</evidence>
<keyword evidence="1" id="KW-1133">Transmembrane helix</keyword>
<comment type="caution">
    <text evidence="2">The sequence shown here is derived from an EMBL/GenBank/DDBJ whole genome shotgun (WGS) entry which is preliminary data.</text>
</comment>
<sequence>SNSLLLGYVRILQNFFYSTNNFTMPKAKTAKKATTGACPSKFLLRRALLRGQPTPSSTLFHAFFCYFYTLLASVYYSATTELPKVKAENPNLEHKAAFKLVAERWKNSSENPK</sequence>
<keyword evidence="1" id="KW-0812">Transmembrane</keyword>
<proteinExistence type="predicted"/>
<protein>
    <submittedName>
        <fullName evidence="2">265_t:CDS:1</fullName>
    </submittedName>
</protein>
<name>A0A9N9I111_9GLOM</name>
<dbReference type="Proteomes" id="UP000789342">
    <property type="component" value="Unassembled WGS sequence"/>
</dbReference>
<dbReference type="SUPFAM" id="SSF47095">
    <property type="entry name" value="HMG-box"/>
    <property type="match status" value="1"/>
</dbReference>
<evidence type="ECO:0000313" key="2">
    <source>
        <dbReference type="EMBL" id="CAG8716539.1"/>
    </source>
</evidence>
<accession>A0A9N9I111</accession>
<reference evidence="2" key="1">
    <citation type="submission" date="2021-06" db="EMBL/GenBank/DDBJ databases">
        <authorList>
            <person name="Kallberg Y."/>
            <person name="Tangrot J."/>
            <person name="Rosling A."/>
        </authorList>
    </citation>
    <scope>NUCLEOTIDE SEQUENCE</scope>
    <source>
        <strain evidence="2">CL551</strain>
    </source>
</reference>
<keyword evidence="1" id="KW-0472">Membrane</keyword>
<keyword evidence="3" id="KW-1185">Reference proteome</keyword>
<organism evidence="2 3">
    <name type="scientific">Acaulospora morrowiae</name>
    <dbReference type="NCBI Taxonomy" id="94023"/>
    <lineage>
        <taxon>Eukaryota</taxon>
        <taxon>Fungi</taxon>
        <taxon>Fungi incertae sedis</taxon>
        <taxon>Mucoromycota</taxon>
        <taxon>Glomeromycotina</taxon>
        <taxon>Glomeromycetes</taxon>
        <taxon>Diversisporales</taxon>
        <taxon>Acaulosporaceae</taxon>
        <taxon>Acaulospora</taxon>
    </lineage>
</organism>